<accession>A0AAE7AZS0</accession>
<name>A0AAE7AZS0_9VIBR</name>
<protein>
    <submittedName>
        <fullName evidence="1">Uncharacterized protein</fullName>
    </submittedName>
</protein>
<evidence type="ECO:0000313" key="2">
    <source>
        <dbReference type="Proteomes" id="UP000501443"/>
    </source>
</evidence>
<gene>
    <name evidence="1" type="ORF">HOO69_17815</name>
</gene>
<sequence>MACLLWGIVSALLTEDRYSLKTSHPEISNETLTITLKHGQAKAHFVSRAVKTTRIISYDMHGLFLRFGDHYLLVTTDDSDDVHTHGFAVRKLFIKKVSDNQAFLITDRRGSFTLKDGRVVHLNSIFSGNYQ</sequence>
<reference evidence="1 2" key="1">
    <citation type="submission" date="2020-05" db="EMBL/GenBank/DDBJ databases">
        <title>First description outside Europe of the emergent pathogen for shellfish aquaculture Vibrio europaeus.</title>
        <authorList>
            <person name="Dubert J."/>
            <person name="Rojas R."/>
        </authorList>
    </citation>
    <scope>NUCLEOTIDE SEQUENCE [LARGE SCALE GENOMIC DNA]</scope>
    <source>
        <strain evidence="1 2">NPI-1</strain>
    </source>
</reference>
<dbReference type="EMBL" id="CP053543">
    <property type="protein sequence ID" value="QJY39808.1"/>
    <property type="molecule type" value="Genomic_DNA"/>
</dbReference>
<proteinExistence type="predicted"/>
<evidence type="ECO:0000313" key="1">
    <source>
        <dbReference type="EMBL" id="QJY39808.1"/>
    </source>
</evidence>
<dbReference type="Proteomes" id="UP000501443">
    <property type="component" value="Chromosome 2"/>
</dbReference>
<organism evidence="1 2">
    <name type="scientific">Vibrio europaeus</name>
    <dbReference type="NCBI Taxonomy" id="300876"/>
    <lineage>
        <taxon>Bacteria</taxon>
        <taxon>Pseudomonadati</taxon>
        <taxon>Pseudomonadota</taxon>
        <taxon>Gammaproteobacteria</taxon>
        <taxon>Vibrionales</taxon>
        <taxon>Vibrionaceae</taxon>
        <taxon>Vibrio</taxon>
        <taxon>Vibrio oreintalis group</taxon>
    </lineage>
</organism>
<dbReference type="AlphaFoldDB" id="A0AAE7AZS0"/>